<keyword evidence="1" id="KW-0812">Transmembrane</keyword>
<evidence type="ECO:0000313" key="2">
    <source>
        <dbReference type="EMBL" id="RPB19695.1"/>
    </source>
</evidence>
<keyword evidence="1" id="KW-0472">Membrane</keyword>
<dbReference type="EMBL" id="ML121585">
    <property type="protein sequence ID" value="RPB19695.1"/>
    <property type="molecule type" value="Genomic_DNA"/>
</dbReference>
<gene>
    <name evidence="2" type="ORF">L211DRAFT_593435</name>
</gene>
<reference evidence="2 3" key="1">
    <citation type="journal article" date="2018" name="Nat. Ecol. Evol.">
        <title>Pezizomycetes genomes reveal the molecular basis of ectomycorrhizal truffle lifestyle.</title>
        <authorList>
            <person name="Murat C."/>
            <person name="Payen T."/>
            <person name="Noel B."/>
            <person name="Kuo A."/>
            <person name="Morin E."/>
            <person name="Chen J."/>
            <person name="Kohler A."/>
            <person name="Krizsan K."/>
            <person name="Balestrini R."/>
            <person name="Da Silva C."/>
            <person name="Montanini B."/>
            <person name="Hainaut M."/>
            <person name="Levati E."/>
            <person name="Barry K.W."/>
            <person name="Belfiori B."/>
            <person name="Cichocki N."/>
            <person name="Clum A."/>
            <person name="Dockter R.B."/>
            <person name="Fauchery L."/>
            <person name="Guy J."/>
            <person name="Iotti M."/>
            <person name="Le Tacon F."/>
            <person name="Lindquist E.A."/>
            <person name="Lipzen A."/>
            <person name="Malagnac F."/>
            <person name="Mello A."/>
            <person name="Molinier V."/>
            <person name="Miyauchi S."/>
            <person name="Poulain J."/>
            <person name="Riccioni C."/>
            <person name="Rubini A."/>
            <person name="Sitrit Y."/>
            <person name="Splivallo R."/>
            <person name="Traeger S."/>
            <person name="Wang M."/>
            <person name="Zifcakova L."/>
            <person name="Wipf D."/>
            <person name="Zambonelli A."/>
            <person name="Paolocci F."/>
            <person name="Nowrousian M."/>
            <person name="Ottonello S."/>
            <person name="Baldrian P."/>
            <person name="Spatafora J.W."/>
            <person name="Henrissat B."/>
            <person name="Nagy L.G."/>
            <person name="Aury J.M."/>
            <person name="Wincker P."/>
            <person name="Grigoriev I.V."/>
            <person name="Bonfante P."/>
            <person name="Martin F.M."/>
        </authorList>
    </citation>
    <scope>NUCLEOTIDE SEQUENCE [LARGE SCALE GENOMIC DNA]</scope>
    <source>
        <strain evidence="2 3">ATCC MYA-4762</strain>
    </source>
</reference>
<sequence length="79" mass="9254">MRSTLAFCIYDRWARFLRDTSLLISVFAGFVFLQKTLLTWTEYCMYLCFGFEFINTLGMRLGTRWFPSLGLPFSLEATA</sequence>
<dbReference type="InParanoid" id="A0A3N4LNY8"/>
<accession>A0A3N4LNY8</accession>
<evidence type="ECO:0000313" key="3">
    <source>
        <dbReference type="Proteomes" id="UP000267821"/>
    </source>
</evidence>
<protein>
    <submittedName>
        <fullName evidence="2">Uncharacterized protein</fullName>
    </submittedName>
</protein>
<keyword evidence="3" id="KW-1185">Reference proteome</keyword>
<feature type="transmembrane region" description="Helical" evidence="1">
    <location>
        <begin position="21"/>
        <end position="40"/>
    </location>
</feature>
<name>A0A3N4LNY8_9PEZI</name>
<organism evidence="2 3">
    <name type="scientific">Terfezia boudieri ATCC MYA-4762</name>
    <dbReference type="NCBI Taxonomy" id="1051890"/>
    <lineage>
        <taxon>Eukaryota</taxon>
        <taxon>Fungi</taxon>
        <taxon>Dikarya</taxon>
        <taxon>Ascomycota</taxon>
        <taxon>Pezizomycotina</taxon>
        <taxon>Pezizomycetes</taxon>
        <taxon>Pezizales</taxon>
        <taxon>Pezizaceae</taxon>
        <taxon>Terfezia</taxon>
    </lineage>
</organism>
<proteinExistence type="predicted"/>
<evidence type="ECO:0000256" key="1">
    <source>
        <dbReference type="SAM" id="Phobius"/>
    </source>
</evidence>
<keyword evidence="1" id="KW-1133">Transmembrane helix</keyword>
<dbReference type="AlphaFoldDB" id="A0A3N4LNY8"/>
<dbReference type="Proteomes" id="UP000267821">
    <property type="component" value="Unassembled WGS sequence"/>
</dbReference>